<organism evidence="1 2">
    <name type="scientific">Oikeobacillus pervagus</name>
    <dbReference type="NCBI Taxonomy" id="1325931"/>
    <lineage>
        <taxon>Bacteria</taxon>
        <taxon>Bacillati</taxon>
        <taxon>Bacillota</taxon>
        <taxon>Bacilli</taxon>
        <taxon>Bacillales</taxon>
        <taxon>Bacillaceae</taxon>
        <taxon>Oikeobacillus</taxon>
    </lineage>
</organism>
<proteinExistence type="predicted"/>
<accession>A0AAJ1WHS1</accession>
<name>A0AAJ1WHS1_9BACI</name>
<dbReference type="EMBL" id="JAUSUC010000001">
    <property type="protein sequence ID" value="MDQ0213613.1"/>
    <property type="molecule type" value="Genomic_DNA"/>
</dbReference>
<dbReference type="RefSeq" id="WP_307255604.1">
    <property type="nucleotide sequence ID" value="NZ_JAUSUC010000001.1"/>
</dbReference>
<gene>
    <name evidence="1" type="ORF">J2S13_000007</name>
</gene>
<dbReference type="Proteomes" id="UP001237207">
    <property type="component" value="Unassembled WGS sequence"/>
</dbReference>
<evidence type="ECO:0000313" key="1">
    <source>
        <dbReference type="EMBL" id="MDQ0213613.1"/>
    </source>
</evidence>
<protein>
    <submittedName>
        <fullName evidence="1">Uncharacterized protein</fullName>
    </submittedName>
</protein>
<keyword evidence="2" id="KW-1185">Reference proteome</keyword>
<reference evidence="1" key="1">
    <citation type="submission" date="2023-07" db="EMBL/GenBank/DDBJ databases">
        <title>Genomic Encyclopedia of Type Strains, Phase IV (KMG-IV): sequencing the most valuable type-strain genomes for metagenomic binning, comparative biology and taxonomic classification.</title>
        <authorList>
            <person name="Goeker M."/>
        </authorList>
    </citation>
    <scope>NUCLEOTIDE SEQUENCE</scope>
    <source>
        <strain evidence="1">DSM 23947</strain>
    </source>
</reference>
<dbReference type="AlphaFoldDB" id="A0AAJ1WHS1"/>
<evidence type="ECO:0000313" key="2">
    <source>
        <dbReference type="Proteomes" id="UP001237207"/>
    </source>
</evidence>
<comment type="caution">
    <text evidence="1">The sequence shown here is derived from an EMBL/GenBank/DDBJ whole genome shotgun (WGS) entry which is preliminary data.</text>
</comment>
<sequence>MKLYFLEPEVSGGHGEYTIYGTEEKIATEGISEKVKYLHYEFEGWLGDDLLESTPAFIVSSKLGTELENSDFIDYKLEECLITKSDEFIEMYPDKEIPTFSRFIPLGKIEVEEENFKNWSGHHFCLSPKGELVVTQEALDFLNRFSIDNCFITPLTQE</sequence>